<reference evidence="4 5" key="1">
    <citation type="submission" date="2024-08" db="EMBL/GenBank/DDBJ databases">
        <title>Gnathostoma spinigerum genome.</title>
        <authorList>
            <person name="Gonzalez-Bertolin B."/>
            <person name="Monzon S."/>
            <person name="Zaballos A."/>
            <person name="Jimenez P."/>
            <person name="Dekumyoy P."/>
            <person name="Varona S."/>
            <person name="Cuesta I."/>
            <person name="Sumanam S."/>
            <person name="Adisakwattana P."/>
            <person name="Gasser R.B."/>
            <person name="Hernandez-Gonzalez A."/>
            <person name="Young N.D."/>
            <person name="Perteguer M.J."/>
        </authorList>
    </citation>
    <scope>NUCLEOTIDE SEQUENCE [LARGE SCALE GENOMIC DNA]</scope>
    <source>
        <strain evidence="4">AL3</strain>
        <tissue evidence="4">Liver</tissue>
    </source>
</reference>
<dbReference type="SMART" id="SM00360">
    <property type="entry name" value="RRM"/>
    <property type="match status" value="1"/>
</dbReference>
<dbReference type="Proteomes" id="UP001608902">
    <property type="component" value="Unassembled WGS sequence"/>
</dbReference>
<keyword evidence="1" id="KW-0694">RNA-binding</keyword>
<evidence type="ECO:0000259" key="3">
    <source>
        <dbReference type="SMART" id="SM00360"/>
    </source>
</evidence>
<dbReference type="InterPro" id="IPR035979">
    <property type="entry name" value="RBD_domain_sf"/>
</dbReference>
<dbReference type="PANTHER" id="PTHR19965:SF82">
    <property type="entry name" value="THO COMPLEX SUBUNIT 4"/>
    <property type="match status" value="1"/>
</dbReference>
<dbReference type="AlphaFoldDB" id="A0ABD6EQV0"/>
<dbReference type="Pfam" id="PF00076">
    <property type="entry name" value="RRM_1"/>
    <property type="match status" value="1"/>
</dbReference>
<feature type="region of interest" description="Disordered" evidence="2">
    <location>
        <begin position="1"/>
        <end position="27"/>
    </location>
</feature>
<feature type="region of interest" description="Disordered" evidence="2">
    <location>
        <begin position="258"/>
        <end position="282"/>
    </location>
</feature>
<protein>
    <recommendedName>
        <fullName evidence="3">RRM domain-containing protein</fullName>
    </recommendedName>
</protein>
<dbReference type="InterPro" id="IPR051229">
    <property type="entry name" value="ALYREF_mRNA_export"/>
</dbReference>
<dbReference type="InterPro" id="IPR012677">
    <property type="entry name" value="Nucleotide-bd_a/b_plait_sf"/>
</dbReference>
<dbReference type="InterPro" id="IPR000504">
    <property type="entry name" value="RRM_dom"/>
</dbReference>
<evidence type="ECO:0000256" key="2">
    <source>
        <dbReference type="SAM" id="MobiDB-lite"/>
    </source>
</evidence>
<dbReference type="Gene3D" id="3.30.70.330">
    <property type="match status" value="1"/>
</dbReference>
<dbReference type="EMBL" id="JBGFUD010009011">
    <property type="protein sequence ID" value="MFH4982328.1"/>
    <property type="molecule type" value="Genomic_DNA"/>
</dbReference>
<accession>A0ABD6EQV0</accession>
<comment type="caution">
    <text evidence="4">The sequence shown here is derived from an EMBL/GenBank/DDBJ whole genome shotgun (WGS) entry which is preliminary data.</text>
</comment>
<feature type="domain" description="RRM" evidence="3">
    <location>
        <begin position="97"/>
        <end position="167"/>
    </location>
</feature>
<name>A0ABD6EQV0_9BILA</name>
<dbReference type="SUPFAM" id="SSF54928">
    <property type="entry name" value="RNA-binding domain, RBD"/>
    <property type="match status" value="1"/>
</dbReference>
<evidence type="ECO:0000313" key="4">
    <source>
        <dbReference type="EMBL" id="MFH4982328.1"/>
    </source>
</evidence>
<keyword evidence="5" id="KW-1185">Reference proteome</keyword>
<dbReference type="GO" id="GO:0003723">
    <property type="term" value="F:RNA binding"/>
    <property type="evidence" value="ECO:0007669"/>
    <property type="project" value="UniProtKB-KW"/>
</dbReference>
<proteinExistence type="predicted"/>
<feature type="compositionally biased region" description="Polar residues" evidence="2">
    <location>
        <begin position="258"/>
        <end position="272"/>
    </location>
</feature>
<gene>
    <name evidence="4" type="ORF">AB6A40_009037</name>
</gene>
<sequence length="282" mass="31539">MDSSLDDLIQRQKKKKGSLPGSGVSKMRSDWISNEHVPLNSNSKNYGQFTRASAVPEGKWGHDGFEELYGYNVSRPKAAVRAGGQFFGRGAINRNVQLHITNLAPTVSSDDLSELFEEYPVDSITMNYDETGHSTGTADILVDRASAEEIKANYSGAALDDRTMKIFIIDDDSTDVDGASVKRVTDRLSYPNRGQRLTRSLNQRGFRRSGGISKPYTNDLRRNFKKNVRRPNNPRQLMTVDDLDRELEEYMKKSSVANKMSSLNKNQTSLTSKEVAAVQMES</sequence>
<dbReference type="PANTHER" id="PTHR19965">
    <property type="entry name" value="RNA AND EXPORT FACTOR BINDING PROTEIN"/>
    <property type="match status" value="1"/>
</dbReference>
<evidence type="ECO:0000256" key="1">
    <source>
        <dbReference type="ARBA" id="ARBA00022884"/>
    </source>
</evidence>
<organism evidence="4 5">
    <name type="scientific">Gnathostoma spinigerum</name>
    <dbReference type="NCBI Taxonomy" id="75299"/>
    <lineage>
        <taxon>Eukaryota</taxon>
        <taxon>Metazoa</taxon>
        <taxon>Ecdysozoa</taxon>
        <taxon>Nematoda</taxon>
        <taxon>Chromadorea</taxon>
        <taxon>Rhabditida</taxon>
        <taxon>Spirurina</taxon>
        <taxon>Gnathostomatomorpha</taxon>
        <taxon>Gnathostomatoidea</taxon>
        <taxon>Gnathostomatidae</taxon>
        <taxon>Gnathostoma</taxon>
    </lineage>
</organism>
<evidence type="ECO:0000313" key="5">
    <source>
        <dbReference type="Proteomes" id="UP001608902"/>
    </source>
</evidence>